<name>A0AAJ0IFF4_9PEZI</name>
<keyword evidence="2" id="KW-0732">Signal</keyword>
<keyword evidence="1" id="KW-0472">Membrane</keyword>
<evidence type="ECO:0000313" key="3">
    <source>
        <dbReference type="EMBL" id="KAK3499410.1"/>
    </source>
</evidence>
<protein>
    <recommendedName>
        <fullName evidence="5">Secreted protein</fullName>
    </recommendedName>
</protein>
<proteinExistence type="predicted"/>
<organism evidence="3 4">
    <name type="scientific">Neurospora hispaniola</name>
    <dbReference type="NCBI Taxonomy" id="588809"/>
    <lineage>
        <taxon>Eukaryota</taxon>
        <taxon>Fungi</taxon>
        <taxon>Dikarya</taxon>
        <taxon>Ascomycota</taxon>
        <taxon>Pezizomycotina</taxon>
        <taxon>Sordariomycetes</taxon>
        <taxon>Sordariomycetidae</taxon>
        <taxon>Sordariales</taxon>
        <taxon>Sordariaceae</taxon>
        <taxon>Neurospora</taxon>
    </lineage>
</organism>
<evidence type="ECO:0000313" key="4">
    <source>
        <dbReference type="Proteomes" id="UP001285908"/>
    </source>
</evidence>
<dbReference type="GeneID" id="87870492"/>
<accession>A0AAJ0IFF4</accession>
<evidence type="ECO:0000256" key="2">
    <source>
        <dbReference type="SAM" id="SignalP"/>
    </source>
</evidence>
<comment type="caution">
    <text evidence="3">The sequence shown here is derived from an EMBL/GenBank/DDBJ whole genome shotgun (WGS) entry which is preliminary data.</text>
</comment>
<keyword evidence="1" id="KW-0812">Transmembrane</keyword>
<evidence type="ECO:0008006" key="5">
    <source>
        <dbReference type="Google" id="ProtNLM"/>
    </source>
</evidence>
<feature type="transmembrane region" description="Helical" evidence="1">
    <location>
        <begin position="82"/>
        <end position="102"/>
    </location>
</feature>
<feature type="signal peptide" evidence="2">
    <location>
        <begin position="1"/>
        <end position="16"/>
    </location>
</feature>
<evidence type="ECO:0000256" key="1">
    <source>
        <dbReference type="SAM" id="Phobius"/>
    </source>
</evidence>
<keyword evidence="4" id="KW-1185">Reference proteome</keyword>
<sequence length="105" mass="12167">MAVYLLVGLLEASCSGHGYSTPPREVGGIEETKHSRRESLFVCSLYPPTSCHCIPPCFWPEFYTTHYTLPCWIHGRRVFFSYYHLSTVFLFLILFRFSLSVFKSC</sequence>
<feature type="chain" id="PRO_5042492873" description="Secreted protein" evidence="2">
    <location>
        <begin position="17"/>
        <end position="105"/>
    </location>
</feature>
<dbReference type="Proteomes" id="UP001285908">
    <property type="component" value="Unassembled WGS sequence"/>
</dbReference>
<dbReference type="RefSeq" id="XP_062697043.1">
    <property type="nucleotide sequence ID" value="XM_062832870.1"/>
</dbReference>
<gene>
    <name evidence="3" type="ORF">B0T23DRAFT_16871</name>
</gene>
<dbReference type="AlphaFoldDB" id="A0AAJ0IFF4"/>
<reference evidence="3 4" key="1">
    <citation type="journal article" date="2023" name="Mol. Phylogenet. Evol.">
        <title>Genome-scale phylogeny and comparative genomics of the fungal order Sordariales.</title>
        <authorList>
            <person name="Hensen N."/>
            <person name="Bonometti L."/>
            <person name="Westerberg I."/>
            <person name="Brannstrom I.O."/>
            <person name="Guillou S."/>
            <person name="Cros-Aarteil S."/>
            <person name="Calhoun S."/>
            <person name="Haridas S."/>
            <person name="Kuo A."/>
            <person name="Mondo S."/>
            <person name="Pangilinan J."/>
            <person name="Riley R."/>
            <person name="LaButti K."/>
            <person name="Andreopoulos B."/>
            <person name="Lipzen A."/>
            <person name="Chen C."/>
            <person name="Yan M."/>
            <person name="Daum C."/>
            <person name="Ng V."/>
            <person name="Clum A."/>
            <person name="Steindorff A."/>
            <person name="Ohm R.A."/>
            <person name="Martin F."/>
            <person name="Silar P."/>
            <person name="Natvig D.O."/>
            <person name="Lalanne C."/>
            <person name="Gautier V."/>
            <person name="Ament-Velasquez S.L."/>
            <person name="Kruys A."/>
            <person name="Hutchinson M.I."/>
            <person name="Powell A.J."/>
            <person name="Barry K."/>
            <person name="Miller A.N."/>
            <person name="Grigoriev I.V."/>
            <person name="Debuchy R."/>
            <person name="Gladieux P."/>
            <person name="Hiltunen Thoren M."/>
            <person name="Johannesson H."/>
        </authorList>
    </citation>
    <scope>NUCLEOTIDE SEQUENCE [LARGE SCALE GENOMIC DNA]</scope>
    <source>
        <strain evidence="3 4">FGSC 10403</strain>
    </source>
</reference>
<keyword evidence="1" id="KW-1133">Transmembrane helix</keyword>
<dbReference type="EMBL" id="JAULSX010000001">
    <property type="protein sequence ID" value="KAK3499410.1"/>
    <property type="molecule type" value="Genomic_DNA"/>
</dbReference>